<dbReference type="GO" id="GO:0005524">
    <property type="term" value="F:ATP binding"/>
    <property type="evidence" value="ECO:0007669"/>
    <property type="project" value="UniProtKB-KW"/>
</dbReference>
<comment type="catalytic activity">
    <reaction evidence="1">
        <text>ATP + protein L-histidine = ADP + protein N-phospho-L-histidine.</text>
        <dbReference type="EC" id="2.7.13.3"/>
    </reaction>
</comment>
<dbReference type="Gene3D" id="3.30.450.20">
    <property type="entry name" value="PAS domain"/>
    <property type="match status" value="1"/>
</dbReference>
<dbReference type="InterPro" id="IPR000014">
    <property type="entry name" value="PAS"/>
</dbReference>
<gene>
    <name evidence="9" type="ORF">SAMN04488060_1376</name>
</gene>
<evidence type="ECO:0000313" key="9">
    <source>
        <dbReference type="EMBL" id="SFP09157.1"/>
    </source>
</evidence>
<accession>A0A1I5MIN6</accession>
<dbReference type="NCBIfam" id="TIGR00229">
    <property type="entry name" value="sensory_box"/>
    <property type="match status" value="1"/>
</dbReference>
<proteinExistence type="predicted"/>
<dbReference type="Gene3D" id="3.30.565.10">
    <property type="entry name" value="Histidine kinase-like ATPase, C-terminal domain"/>
    <property type="match status" value="1"/>
</dbReference>
<dbReference type="Pfam" id="PF13426">
    <property type="entry name" value="PAS_9"/>
    <property type="match status" value="1"/>
</dbReference>
<dbReference type="STRING" id="604088.SAMN04488060_1376"/>
<keyword evidence="10" id="KW-1185">Reference proteome</keyword>
<dbReference type="Proteomes" id="UP000199331">
    <property type="component" value="Unassembled WGS sequence"/>
</dbReference>
<dbReference type="InterPro" id="IPR011102">
    <property type="entry name" value="Sig_transdc_His_kinase_HWE"/>
</dbReference>
<evidence type="ECO:0000256" key="1">
    <source>
        <dbReference type="ARBA" id="ARBA00000085"/>
    </source>
</evidence>
<dbReference type="SUPFAM" id="SSF55781">
    <property type="entry name" value="GAF domain-like"/>
    <property type="match status" value="1"/>
</dbReference>
<dbReference type="EMBL" id="FOWZ01000002">
    <property type="protein sequence ID" value="SFP09157.1"/>
    <property type="molecule type" value="Genomic_DNA"/>
</dbReference>
<sequence>MNVRWAFVCHFDPATPHQASTVAFWDRGPAENFVYELLNTPCADVASQGVCCYADDITKLYPFDEMLAEIGAKSYAGTALRSLDGRVLGLVAVMDDKPFSDPEIVSEIVELFSARAAAELERLASASLNERLGKIVEASVSEAYVFDSRSFRFELVNRGARENLGFTMEELRELTPWDLKPEYSKEDFLAFVEPLLRGEVEVLRFETVHMRKDGSTYPVSVQLQYFPDVGGVFFASITDETERRAREEREKLILNEMNHRAKNVLAVVQVLARQTAKQNPEDYVAQLEARIAGLSASHNVLVQSSWQDVPFEELIRSQLGHFAHLLGNRITVSGPPTRIKATAAQGFGLALHELATNAAKYGALSTKSGCVAIAWDEVDVAEGRCLKLTWTETGGPEVVAPSRTGFGSYMIEKSLASQFGCKVDLKFDPKGLQCQFVAPRERVISE</sequence>
<dbReference type="CDD" id="cd00130">
    <property type="entry name" value="PAS"/>
    <property type="match status" value="1"/>
</dbReference>
<dbReference type="GO" id="GO:0004673">
    <property type="term" value="F:protein histidine kinase activity"/>
    <property type="evidence" value="ECO:0007669"/>
    <property type="project" value="UniProtKB-EC"/>
</dbReference>
<reference evidence="10" key="1">
    <citation type="submission" date="2016-10" db="EMBL/GenBank/DDBJ databases">
        <authorList>
            <person name="Varghese N."/>
            <person name="Submissions S."/>
        </authorList>
    </citation>
    <scope>NUCLEOTIDE SEQUENCE [LARGE SCALE GENOMIC DNA]</scope>
    <source>
        <strain evidence="10">CGMCC 1.7715</strain>
    </source>
</reference>
<feature type="domain" description="Signal transduction histidine kinase HWE region" evidence="8">
    <location>
        <begin position="256"/>
        <end position="336"/>
    </location>
</feature>
<dbReference type="SUPFAM" id="SSF55785">
    <property type="entry name" value="PYP-like sensor domain (PAS domain)"/>
    <property type="match status" value="1"/>
</dbReference>
<evidence type="ECO:0000256" key="2">
    <source>
        <dbReference type="ARBA" id="ARBA00012438"/>
    </source>
</evidence>
<evidence type="ECO:0000256" key="4">
    <source>
        <dbReference type="ARBA" id="ARBA00022679"/>
    </source>
</evidence>
<dbReference type="SMART" id="SM00911">
    <property type="entry name" value="HWE_HK"/>
    <property type="match status" value="1"/>
</dbReference>
<evidence type="ECO:0000313" key="10">
    <source>
        <dbReference type="Proteomes" id="UP000199331"/>
    </source>
</evidence>
<dbReference type="AlphaFoldDB" id="A0A1I5MIN6"/>
<dbReference type="EC" id="2.7.13.3" evidence="2"/>
<dbReference type="PANTHER" id="PTHR41523:SF7">
    <property type="entry name" value="HISTIDINE KINASE"/>
    <property type="match status" value="1"/>
</dbReference>
<keyword evidence="4" id="KW-0808">Transferase</keyword>
<dbReference type="InterPro" id="IPR036890">
    <property type="entry name" value="HATPase_C_sf"/>
</dbReference>
<name>A0A1I5MIN6_9SPHN</name>
<keyword evidence="3" id="KW-0597">Phosphoprotein</keyword>
<dbReference type="PANTHER" id="PTHR41523">
    <property type="entry name" value="TWO-COMPONENT SYSTEM SENSOR PROTEIN"/>
    <property type="match status" value="1"/>
</dbReference>
<protein>
    <recommendedName>
        <fullName evidence="2">histidine kinase</fullName>
        <ecNumber evidence="2">2.7.13.3</ecNumber>
    </recommendedName>
</protein>
<evidence type="ECO:0000256" key="5">
    <source>
        <dbReference type="ARBA" id="ARBA00022741"/>
    </source>
</evidence>
<keyword evidence="5" id="KW-0547">Nucleotide-binding</keyword>
<evidence type="ECO:0000259" key="8">
    <source>
        <dbReference type="SMART" id="SM00911"/>
    </source>
</evidence>
<dbReference type="InterPro" id="IPR035965">
    <property type="entry name" value="PAS-like_dom_sf"/>
</dbReference>
<evidence type="ECO:0000256" key="7">
    <source>
        <dbReference type="ARBA" id="ARBA00022840"/>
    </source>
</evidence>
<evidence type="ECO:0000256" key="6">
    <source>
        <dbReference type="ARBA" id="ARBA00022777"/>
    </source>
</evidence>
<keyword evidence="6" id="KW-0418">Kinase</keyword>
<organism evidence="9 10">
    <name type="scientific">Qipengyuania nanhaisediminis</name>
    <dbReference type="NCBI Taxonomy" id="604088"/>
    <lineage>
        <taxon>Bacteria</taxon>
        <taxon>Pseudomonadati</taxon>
        <taxon>Pseudomonadota</taxon>
        <taxon>Alphaproteobacteria</taxon>
        <taxon>Sphingomonadales</taxon>
        <taxon>Erythrobacteraceae</taxon>
        <taxon>Qipengyuania</taxon>
    </lineage>
</organism>
<evidence type="ECO:0000256" key="3">
    <source>
        <dbReference type="ARBA" id="ARBA00022553"/>
    </source>
</evidence>
<keyword evidence="7" id="KW-0067">ATP-binding</keyword>
<dbReference type="Pfam" id="PF07536">
    <property type="entry name" value="HWE_HK"/>
    <property type="match status" value="1"/>
</dbReference>